<dbReference type="GO" id="GO:0016787">
    <property type="term" value="F:hydrolase activity"/>
    <property type="evidence" value="ECO:0007669"/>
    <property type="project" value="UniProtKB-KW"/>
</dbReference>
<dbReference type="InterPro" id="IPR029058">
    <property type="entry name" value="AB_hydrolase_fold"/>
</dbReference>
<feature type="signal peptide" evidence="2">
    <location>
        <begin position="1"/>
        <end position="18"/>
    </location>
</feature>
<dbReference type="InterPro" id="IPR002925">
    <property type="entry name" value="Dienelactn_hydro"/>
</dbReference>
<evidence type="ECO:0000259" key="3">
    <source>
        <dbReference type="Pfam" id="PF01738"/>
    </source>
</evidence>
<accession>A0ABQ6BWT2</accession>
<dbReference type="PANTHER" id="PTHR22946:SF9">
    <property type="entry name" value="POLYKETIDE TRANSFERASE AF380"/>
    <property type="match status" value="1"/>
</dbReference>
<evidence type="ECO:0000313" key="4">
    <source>
        <dbReference type="EMBL" id="GLS04254.1"/>
    </source>
</evidence>
<evidence type="ECO:0000313" key="5">
    <source>
        <dbReference type="Proteomes" id="UP001156836"/>
    </source>
</evidence>
<sequence>MRALLLGLSLLPALPAIAEPVSFAGPGGVLRGEYFPPRENEQGAPAVILMHGCEGMWRRGQLGPRYAHMAGLFQELGYAVLIPDSFGPRGVREQCTVVPSRQKVSAARRADDAQWAVAWLRTRPQVDAARVGAVGWSQGGSAVLTLAGRQTEGLDVAAVFYPDCSGLTRQKRYRVRIPTLILMGESDDWSLIERCRELVDRDAHQSLHLVGYPLTYQDFDVLGGELRVRRDVPAGRYPRQGVTVGPNPEAAADAYRRLFKWFSRWLDPNA</sequence>
<dbReference type="SUPFAM" id="SSF53474">
    <property type="entry name" value="alpha/beta-Hydrolases"/>
    <property type="match status" value="1"/>
</dbReference>
<evidence type="ECO:0000256" key="1">
    <source>
        <dbReference type="ARBA" id="ARBA00022801"/>
    </source>
</evidence>
<dbReference type="PANTHER" id="PTHR22946">
    <property type="entry name" value="DIENELACTONE HYDROLASE DOMAIN-CONTAINING PROTEIN-RELATED"/>
    <property type="match status" value="1"/>
</dbReference>
<protein>
    <submittedName>
        <fullName evidence="4">Dienelactone hydrolase</fullName>
    </submittedName>
</protein>
<dbReference type="Gene3D" id="3.40.50.1820">
    <property type="entry name" value="alpha/beta hydrolase"/>
    <property type="match status" value="1"/>
</dbReference>
<comment type="caution">
    <text evidence="4">The sequence shown here is derived from an EMBL/GenBank/DDBJ whole genome shotgun (WGS) entry which is preliminary data.</text>
</comment>
<evidence type="ECO:0000256" key="2">
    <source>
        <dbReference type="SAM" id="SignalP"/>
    </source>
</evidence>
<keyword evidence="5" id="KW-1185">Reference proteome</keyword>
<keyword evidence="1 4" id="KW-0378">Hydrolase</keyword>
<feature type="domain" description="Dienelactone hydrolase" evidence="3">
    <location>
        <begin position="43"/>
        <end position="264"/>
    </location>
</feature>
<dbReference type="EMBL" id="BSOZ01000015">
    <property type="protein sequence ID" value="GLS04254.1"/>
    <property type="molecule type" value="Genomic_DNA"/>
</dbReference>
<dbReference type="InterPro" id="IPR050261">
    <property type="entry name" value="FrsA_esterase"/>
</dbReference>
<proteinExistence type="predicted"/>
<reference evidence="5" key="1">
    <citation type="journal article" date="2019" name="Int. J. Syst. Evol. Microbiol.">
        <title>The Global Catalogue of Microorganisms (GCM) 10K type strain sequencing project: providing services to taxonomists for standard genome sequencing and annotation.</title>
        <authorList>
            <consortium name="The Broad Institute Genomics Platform"/>
            <consortium name="The Broad Institute Genome Sequencing Center for Infectious Disease"/>
            <person name="Wu L."/>
            <person name="Ma J."/>
        </authorList>
    </citation>
    <scope>NUCLEOTIDE SEQUENCE [LARGE SCALE GENOMIC DNA]</scope>
    <source>
        <strain evidence="5">NBRC 104970</strain>
    </source>
</reference>
<dbReference type="Proteomes" id="UP001156836">
    <property type="component" value="Unassembled WGS sequence"/>
</dbReference>
<organism evidence="4 5">
    <name type="scientific">Chitiniphilus shinanonensis</name>
    <dbReference type="NCBI Taxonomy" id="553088"/>
    <lineage>
        <taxon>Bacteria</taxon>
        <taxon>Pseudomonadati</taxon>
        <taxon>Pseudomonadota</taxon>
        <taxon>Betaproteobacteria</taxon>
        <taxon>Neisseriales</taxon>
        <taxon>Chitinibacteraceae</taxon>
        <taxon>Chitiniphilus</taxon>
    </lineage>
</organism>
<dbReference type="Pfam" id="PF01738">
    <property type="entry name" value="DLH"/>
    <property type="match status" value="1"/>
</dbReference>
<name>A0ABQ6BWT2_9NEIS</name>
<gene>
    <name evidence="4" type="ORF">GCM10007860_14010</name>
</gene>
<keyword evidence="2" id="KW-0732">Signal</keyword>
<feature type="chain" id="PRO_5047285927" evidence="2">
    <location>
        <begin position="19"/>
        <end position="270"/>
    </location>
</feature>